<keyword evidence="2" id="KW-1185">Reference proteome</keyword>
<dbReference type="RefSeq" id="WP_166163367.1">
    <property type="nucleotide sequence ID" value="NZ_CP049740.1"/>
</dbReference>
<reference evidence="1 2" key="1">
    <citation type="journal article" date="2017" name="Int. J. Syst. Evol. Microbiol.">
        <title>Jeotgalibaca porci sp. nov. and Jeotgalibaca arthritidis sp. nov., isolated from pigs, and emended description of the genus Jeotgalibaca.</title>
        <authorList>
            <person name="Zamora L."/>
            <person name="Perez-Sancho M."/>
            <person name="Dominguez L."/>
            <person name="Fernandez-Garayzabal J.F."/>
            <person name="Vela A.I."/>
        </authorList>
    </citation>
    <scope>NUCLEOTIDE SEQUENCE [LARGE SCALE GENOMIC DNA]</scope>
    <source>
        <strain evidence="1 2">CECT 9157</strain>
    </source>
</reference>
<dbReference type="AlphaFoldDB" id="A0A6G7KBQ7"/>
<organism evidence="1 2">
    <name type="scientific">Jeotgalibaca arthritidis</name>
    <dbReference type="NCBI Taxonomy" id="1868794"/>
    <lineage>
        <taxon>Bacteria</taxon>
        <taxon>Bacillati</taxon>
        <taxon>Bacillota</taxon>
        <taxon>Bacilli</taxon>
        <taxon>Lactobacillales</taxon>
        <taxon>Carnobacteriaceae</taxon>
        <taxon>Jeotgalibaca</taxon>
    </lineage>
</organism>
<evidence type="ECO:0000313" key="2">
    <source>
        <dbReference type="Proteomes" id="UP000501451"/>
    </source>
</evidence>
<proteinExistence type="predicted"/>
<accession>A0A6G7KBQ7</accession>
<evidence type="ECO:0000313" key="1">
    <source>
        <dbReference type="EMBL" id="QII82703.1"/>
    </source>
</evidence>
<protein>
    <recommendedName>
        <fullName evidence="3">YolD-like family protein</fullName>
    </recommendedName>
</protein>
<dbReference type="EMBL" id="CP049740">
    <property type="protein sequence ID" value="QII82703.1"/>
    <property type="molecule type" value="Genomic_DNA"/>
</dbReference>
<name>A0A6G7KBQ7_9LACT</name>
<dbReference type="Proteomes" id="UP000501451">
    <property type="component" value="Chromosome"/>
</dbReference>
<dbReference type="KEGG" id="jar:G7057_09815"/>
<gene>
    <name evidence="1" type="ORF">G7057_09815</name>
</gene>
<sequence length="109" mass="12299">MENYYDTHSLNIAKSSYSQSHLSLATNPELSHAVMPLYQIIRFANQAAGLKKKVSITIERKLGHAQYERLELIGTFGSSVNTNKQITFKADQGMVYILKIDQILAIQQL</sequence>
<evidence type="ECO:0008006" key="3">
    <source>
        <dbReference type="Google" id="ProtNLM"/>
    </source>
</evidence>